<evidence type="ECO:0000313" key="3">
    <source>
        <dbReference type="Proteomes" id="UP000499080"/>
    </source>
</evidence>
<accession>A0A4Y2T3P0</accession>
<comment type="caution">
    <text evidence="1">The sequence shown here is derived from an EMBL/GenBank/DDBJ whole genome shotgun (WGS) entry which is preliminary data.</text>
</comment>
<keyword evidence="3" id="KW-1185">Reference proteome</keyword>
<evidence type="ECO:0000313" key="1">
    <source>
        <dbReference type="EMBL" id="GBN94049.1"/>
    </source>
</evidence>
<dbReference type="EMBL" id="BGPR01025276">
    <property type="protein sequence ID" value="GBN94049.1"/>
    <property type="molecule type" value="Genomic_DNA"/>
</dbReference>
<reference evidence="1 3" key="1">
    <citation type="journal article" date="2019" name="Sci. Rep.">
        <title>Orb-weaving spider Araneus ventricosus genome elucidates the spidroin gene catalogue.</title>
        <authorList>
            <person name="Kono N."/>
            <person name="Nakamura H."/>
            <person name="Ohtoshi R."/>
            <person name="Moran D.A.P."/>
            <person name="Shinohara A."/>
            <person name="Yoshida Y."/>
            <person name="Fujiwara M."/>
            <person name="Mori M."/>
            <person name="Tomita M."/>
            <person name="Arakawa K."/>
        </authorList>
    </citation>
    <scope>NUCLEOTIDE SEQUENCE [LARGE SCALE GENOMIC DNA]</scope>
</reference>
<dbReference type="PANTHER" id="PTHR46114">
    <property type="entry name" value="APPLE DOMAIN-CONTAINING PROTEIN"/>
    <property type="match status" value="1"/>
</dbReference>
<dbReference type="PANTHER" id="PTHR46114:SF1">
    <property type="entry name" value="ZAD DOMAIN-CONTAINING PROTEIN"/>
    <property type="match status" value="1"/>
</dbReference>
<dbReference type="AlphaFoldDB" id="A0A4Y2T3P0"/>
<name>A0A4Y2T3P0_ARAVE</name>
<dbReference type="Proteomes" id="UP000499080">
    <property type="component" value="Unassembled WGS sequence"/>
</dbReference>
<gene>
    <name evidence="2" type="ORF">AVEN_175589_1</name>
    <name evidence="1" type="ORF">AVEN_97042_1</name>
</gene>
<dbReference type="EMBL" id="BGPR01025277">
    <property type="protein sequence ID" value="GBN94050.1"/>
    <property type="molecule type" value="Genomic_DNA"/>
</dbReference>
<proteinExistence type="predicted"/>
<evidence type="ECO:0000313" key="2">
    <source>
        <dbReference type="EMBL" id="GBN94050.1"/>
    </source>
</evidence>
<organism evidence="1 3">
    <name type="scientific">Araneus ventricosus</name>
    <name type="common">Orbweaver spider</name>
    <name type="synonym">Epeira ventricosa</name>
    <dbReference type="NCBI Taxonomy" id="182803"/>
    <lineage>
        <taxon>Eukaryota</taxon>
        <taxon>Metazoa</taxon>
        <taxon>Ecdysozoa</taxon>
        <taxon>Arthropoda</taxon>
        <taxon>Chelicerata</taxon>
        <taxon>Arachnida</taxon>
        <taxon>Araneae</taxon>
        <taxon>Araneomorphae</taxon>
        <taxon>Entelegynae</taxon>
        <taxon>Araneoidea</taxon>
        <taxon>Araneidae</taxon>
        <taxon>Araneus</taxon>
    </lineage>
</organism>
<protein>
    <submittedName>
        <fullName evidence="1">Uncharacterized protein</fullName>
    </submittedName>
</protein>
<sequence length="92" mass="10996">MDKNRPAFKYLHEKFPRLSVAKIKGGVLKGPQIKQLFRDPKFQKLLRSKEKQIWMRSIKCEQTSLGMTRLKTTRIWLRICWLYFRISAAICP</sequence>